<evidence type="ECO:0000313" key="1">
    <source>
        <dbReference type="EMBL" id="ASD64630.1"/>
    </source>
</evidence>
<dbReference type="AlphaFoldDB" id="A0A1Z3NAY0"/>
<gene>
    <name evidence="1" type="ORF">B9G79_14155</name>
</gene>
<name>A0A1Z3NAY0_BDEBC</name>
<dbReference type="Proteomes" id="UP000197003">
    <property type="component" value="Chromosome"/>
</dbReference>
<dbReference type="OrthoDB" id="5292942at2"/>
<proteinExistence type="predicted"/>
<evidence type="ECO:0000313" key="2">
    <source>
        <dbReference type="Proteomes" id="UP000197003"/>
    </source>
</evidence>
<dbReference type="RefSeq" id="WP_015090011.1">
    <property type="nucleotide sequence ID" value="NZ_CP020946.1"/>
</dbReference>
<accession>A0A1Z3NAY0</accession>
<dbReference type="EMBL" id="CP020946">
    <property type="protein sequence ID" value="ASD64630.1"/>
    <property type="molecule type" value="Genomic_DNA"/>
</dbReference>
<organism evidence="1 2">
    <name type="scientific">Bdellovibrio bacteriovorus</name>
    <dbReference type="NCBI Taxonomy" id="959"/>
    <lineage>
        <taxon>Bacteria</taxon>
        <taxon>Pseudomonadati</taxon>
        <taxon>Bdellovibrionota</taxon>
        <taxon>Bdellovibrionia</taxon>
        <taxon>Bdellovibrionales</taxon>
        <taxon>Pseudobdellovibrionaceae</taxon>
        <taxon>Bdellovibrio</taxon>
    </lineage>
</organism>
<reference evidence="1 2" key="1">
    <citation type="submission" date="2017-04" db="EMBL/GenBank/DDBJ databases">
        <title>Whole genome sequence of Bdellovibrio bacteriovorus strain SSB218315.</title>
        <authorList>
            <person name="Oyedara O."/>
            <person name="Rodriguez-Perez M.A."/>
        </authorList>
    </citation>
    <scope>NUCLEOTIDE SEQUENCE [LARGE SCALE GENOMIC DNA]</scope>
    <source>
        <strain evidence="1 2">SSB218315</strain>
    </source>
</reference>
<sequence>MSSSKTKSTHAELDHILNFVDASKGLRAKINESGRVQIRQDLDGKLFSFNTQDVNEVLHRADSEGKPFIQVNFKNGTKVLLTETLVGFKPLETLGLDMSRIPKVVTTPDLLSVYEAIEESMGADNGLDHEVEILKKVYTAIVSGGEKVGFDLSFERKWLNRLLASKFKASA</sequence>
<protein>
    <submittedName>
        <fullName evidence="1">Uncharacterized protein</fullName>
    </submittedName>
</protein>